<evidence type="ECO:0000313" key="3">
    <source>
        <dbReference type="Proteomes" id="UP000289200"/>
    </source>
</evidence>
<comment type="caution">
    <text evidence="2">The sequence shown here is derived from an EMBL/GenBank/DDBJ whole genome shotgun (WGS) entry which is preliminary data.</text>
</comment>
<name>A0A447D044_9BRAD</name>
<keyword evidence="3" id="KW-1185">Reference proteome</keyword>
<dbReference type="AlphaFoldDB" id="A0A447D044"/>
<proteinExistence type="predicted"/>
<dbReference type="EMBL" id="UWOC01000182">
    <property type="protein sequence ID" value="VCU10927.1"/>
    <property type="molecule type" value="Genomic_DNA"/>
</dbReference>
<dbReference type="Proteomes" id="UP000289200">
    <property type="component" value="Unassembled WGS sequence"/>
</dbReference>
<feature type="region of interest" description="Disordered" evidence="1">
    <location>
        <begin position="1"/>
        <end position="50"/>
    </location>
</feature>
<evidence type="ECO:0000313" key="2">
    <source>
        <dbReference type="EMBL" id="VCU10927.1"/>
    </source>
</evidence>
<feature type="compositionally biased region" description="Low complexity" evidence="1">
    <location>
        <begin position="17"/>
        <end position="40"/>
    </location>
</feature>
<organism evidence="2 3">
    <name type="scientific">Rhodoplanes serenus</name>
    <dbReference type="NCBI Taxonomy" id="200615"/>
    <lineage>
        <taxon>Bacteria</taxon>
        <taxon>Pseudomonadati</taxon>
        <taxon>Pseudomonadota</taxon>
        <taxon>Alphaproteobacteria</taxon>
        <taxon>Hyphomicrobiales</taxon>
        <taxon>Nitrobacteraceae</taxon>
        <taxon>Rhodoplanes</taxon>
    </lineage>
</organism>
<gene>
    <name evidence="2" type="ORF">RHODGE_RHODGE_04131</name>
</gene>
<reference evidence="3" key="1">
    <citation type="submission" date="2018-10" db="EMBL/GenBank/DDBJ databases">
        <authorList>
            <person name="Peiro R."/>
            <person name="Begona"/>
            <person name="Cbmso G."/>
            <person name="Lopez M."/>
            <person name="Gonzalez S."/>
            <person name="Sacristan E."/>
            <person name="Castillo E."/>
        </authorList>
    </citation>
    <scope>NUCLEOTIDE SEQUENCE [LARGE SCALE GENOMIC DNA]</scope>
</reference>
<accession>A0A447D044</accession>
<evidence type="ECO:0000256" key="1">
    <source>
        <dbReference type="SAM" id="MobiDB-lite"/>
    </source>
</evidence>
<protein>
    <submittedName>
        <fullName evidence="2">Uncharacterized protein</fullName>
    </submittedName>
</protein>
<sequence>MSASTTARFPCRSKTVPLAPSSQPRSSSISLTLRRSSPRSPASPPRRLSRRCRTCPQSLRAFLTMSFPWHLLERDHRNFFTQDSLDKLMRAHFDLVEFFRICLHILNGTAFNGSLAVVARKWQLTILKYLESQPLEPKRTTAVPEETRISLFNQATFQLGEIVVEKQNAPRLVVAQERPNSIKLIPRSIFVNDPLPRVLERSEHVVEVNQDSRGESRQYLEQLHAYITACPQNMRRVYEQNISVLQDVKCI</sequence>